<evidence type="ECO:0000256" key="6">
    <source>
        <dbReference type="ARBA" id="ARBA00022603"/>
    </source>
</evidence>
<dbReference type="SUPFAM" id="SSF54495">
    <property type="entry name" value="UBC-like"/>
    <property type="match status" value="1"/>
</dbReference>
<dbReference type="PROSITE" id="PS50127">
    <property type="entry name" value="UBC_2"/>
    <property type="match status" value="1"/>
</dbReference>
<keyword evidence="13" id="KW-0560">Oxidoreductase</keyword>
<gene>
    <name evidence="20" type="ORF">K7X08_013047</name>
</gene>
<feature type="chain" id="PRO_5040473726" description="cytokinin dehydrogenase" evidence="17">
    <location>
        <begin position="22"/>
        <end position="862"/>
    </location>
</feature>
<evidence type="ECO:0000256" key="8">
    <source>
        <dbReference type="ARBA" id="ARBA00022679"/>
    </source>
</evidence>
<dbReference type="Gene3D" id="3.10.110.10">
    <property type="entry name" value="Ubiquitin Conjugating Enzyme"/>
    <property type="match status" value="1"/>
</dbReference>
<dbReference type="SUPFAM" id="SSF53790">
    <property type="entry name" value="Tetrapyrrole methylase"/>
    <property type="match status" value="1"/>
</dbReference>
<dbReference type="InterPro" id="IPR023313">
    <property type="entry name" value="UBQ-conjugating_AS"/>
</dbReference>
<keyword evidence="21" id="KW-1185">Reference proteome</keyword>
<dbReference type="Gene3D" id="3.30.43.10">
    <property type="entry name" value="Uridine Diphospho-n-acetylenolpyruvylglucosamine Reductase, domain 2"/>
    <property type="match status" value="1"/>
</dbReference>
<dbReference type="PROSITE" id="PS01296">
    <property type="entry name" value="RSMI"/>
    <property type="match status" value="1"/>
</dbReference>
<dbReference type="PANTHER" id="PTHR13878:SF102">
    <property type="entry name" value="CYTOKININ DEHYDROGENASE 5"/>
    <property type="match status" value="1"/>
</dbReference>
<dbReference type="FunFam" id="3.30.465.10:FF:000021">
    <property type="entry name" value="Cytokinin dehydrogenase 1"/>
    <property type="match status" value="1"/>
</dbReference>
<keyword evidence="5" id="KW-0698">rRNA processing</keyword>
<dbReference type="InterPro" id="IPR006094">
    <property type="entry name" value="Oxid_FAD_bind_N"/>
</dbReference>
<evidence type="ECO:0000256" key="15">
    <source>
        <dbReference type="ARBA" id="ARBA00048224"/>
    </source>
</evidence>
<protein>
    <recommendedName>
        <fullName evidence="3">cytokinin dehydrogenase</fullName>
        <ecNumber evidence="3">1.5.99.12</ecNumber>
    </recommendedName>
</protein>
<dbReference type="EMBL" id="JAJAGQ010000008">
    <property type="protein sequence ID" value="KAJ8555551.1"/>
    <property type="molecule type" value="Genomic_DNA"/>
</dbReference>
<dbReference type="InterPro" id="IPR050432">
    <property type="entry name" value="FAD-linked_Oxidoreductases_BP"/>
</dbReference>
<dbReference type="NCBIfam" id="TIGR00096">
    <property type="entry name" value="16S rRNA (cytidine(1402)-2'-O)-methyltransferase"/>
    <property type="match status" value="1"/>
</dbReference>
<dbReference type="InterPro" id="IPR008189">
    <property type="entry name" value="rRNA_ssu_MeTfrase_I"/>
</dbReference>
<evidence type="ECO:0000256" key="5">
    <source>
        <dbReference type="ARBA" id="ARBA00022552"/>
    </source>
</evidence>
<evidence type="ECO:0000313" key="21">
    <source>
        <dbReference type="Proteomes" id="UP001152561"/>
    </source>
</evidence>
<dbReference type="Proteomes" id="UP001152561">
    <property type="component" value="Unassembled WGS sequence"/>
</dbReference>
<dbReference type="FunFam" id="3.40.1010.10:FF:000007">
    <property type="entry name" value="Ribosomal RNA small subunit methyltransferase I"/>
    <property type="match status" value="1"/>
</dbReference>
<dbReference type="InterPro" id="IPR015345">
    <property type="entry name" value="Cytokinin_DH_FAD/cytokin-bd"/>
</dbReference>
<dbReference type="SMART" id="SM00212">
    <property type="entry name" value="UBCc"/>
    <property type="match status" value="1"/>
</dbReference>
<comment type="cofactor">
    <cofactor evidence="1">
        <name>FAD</name>
        <dbReference type="ChEBI" id="CHEBI:57692"/>
    </cofactor>
</comment>
<keyword evidence="7" id="KW-0285">Flavoprotein</keyword>
<evidence type="ECO:0000256" key="14">
    <source>
        <dbReference type="ARBA" id="ARBA00023180"/>
    </source>
</evidence>
<evidence type="ECO:0000256" key="11">
    <source>
        <dbReference type="ARBA" id="ARBA00022786"/>
    </source>
</evidence>
<dbReference type="CDD" id="cd11648">
    <property type="entry name" value="RsmI"/>
    <property type="match status" value="1"/>
</dbReference>
<proteinExistence type="inferred from homology"/>
<keyword evidence="9" id="KW-0949">S-adenosyl-L-methionine</keyword>
<dbReference type="Gene3D" id="3.40.1010.10">
    <property type="entry name" value="Cobalt-precorrin-4 Transmethylase, Domain 1"/>
    <property type="match status" value="1"/>
</dbReference>
<keyword evidence="8" id="KW-0808">Transferase</keyword>
<dbReference type="FunFam" id="3.30.950.10:FF:000002">
    <property type="entry name" value="Ribosomal RNA small subunit methyltransferase I"/>
    <property type="match status" value="1"/>
</dbReference>
<dbReference type="InterPro" id="IPR016170">
    <property type="entry name" value="Cytok_DH_C_sf"/>
</dbReference>
<dbReference type="InterPro" id="IPR016135">
    <property type="entry name" value="UBQ-conjugating_enzyme/RWD"/>
</dbReference>
<dbReference type="InterPro" id="IPR036318">
    <property type="entry name" value="FAD-bd_PCMH-like_sf"/>
</dbReference>
<dbReference type="GO" id="GO:0009690">
    <property type="term" value="P:cytokinin metabolic process"/>
    <property type="evidence" value="ECO:0007669"/>
    <property type="project" value="InterPro"/>
</dbReference>
<comment type="similarity">
    <text evidence="2">Belongs to the oxygen-dependent FAD-linked oxidoreductase family.</text>
</comment>
<evidence type="ECO:0000259" key="18">
    <source>
        <dbReference type="PROSITE" id="PS50127"/>
    </source>
</evidence>
<dbReference type="InterPro" id="IPR016169">
    <property type="entry name" value="FAD-bd_PCMH_sub2"/>
</dbReference>
<dbReference type="InterPro" id="IPR000608">
    <property type="entry name" value="UBC"/>
</dbReference>
<dbReference type="GO" id="GO:0071949">
    <property type="term" value="F:FAD binding"/>
    <property type="evidence" value="ECO:0007669"/>
    <property type="project" value="InterPro"/>
</dbReference>
<dbReference type="Pfam" id="PF00590">
    <property type="entry name" value="TP_methylase"/>
    <property type="match status" value="1"/>
</dbReference>
<feature type="signal peptide" evidence="17">
    <location>
        <begin position="1"/>
        <end position="21"/>
    </location>
</feature>
<sequence>MATKLLVTLAICRLIVTVGFTFNPNDLLRLELDGNLSAAPADLETVSVDFGGLYRAEPMAVLHPATAEDIARLVRAAYDSARGFTVSARGHGHSINGQAMTTNGVVVQMSGGSKKKLLTTKVSEKFMYADVWGGELWIDVLTSTLEYGLAPKSWTDYLYLTVGGTLSNAGISGQAFNHGPQISNVHELDVVTGKGELLTCSEKENSELFQAVLGGLGQFGIITRARIALEQAPQRVRWIRVLYSNFSSFTQDQEYLISLNGKPASQKFDYVEGFVIVDEGLINNWRSSFFSPRNPVKVSSLKAEGGVLYCLEITKNYHLSNADTVDQEIEILLKKLNYIPASVFTTDLPYVDFLDRVHKAELKLRSKSLWEVPHPWLNLFVPKSRIAEFDKGVFKGILGNKTSGPILIYPMNKNKWDERSSVVTPEEDVFYLVAFLRSALENGDETQTLEYLSNQNYEILKFSSYFLTHVVFIPPAPLHPHIYSNGHICLDILYDSWSPAMTVSSICISILSMLSSSTAKQRPADNDRCYVKNCRNGRSPKETRWWFHDDKVYAQSSNTDTPDELHHQLSNSKQSPLKPGLYLVGTPIGNLEDITLRALRVLKSADVILSEDTRHSGKLLHYYNIKTPLLSYHKFNESQRAQMVLRKLQDGEIVALISDAGTPGISDPGMELAKLCVEKNILVVPIPGPSAVVTALSASGLPTNEFSFVGFLPKHNSSRRERLILSANESATQIFFIPPHKLSQFLEEAAAIFGENRQCVMAREMTKVHEEFWRGTIGEAKEAFLAHQLKGEITFLIEGKSISIDESPSESQLENELRELISEGHSLSMAVKLVASGKLMKRKAIYSLALRKFGGQLESEDE</sequence>
<evidence type="ECO:0000256" key="2">
    <source>
        <dbReference type="ARBA" id="ARBA00005466"/>
    </source>
</evidence>
<evidence type="ECO:0000256" key="7">
    <source>
        <dbReference type="ARBA" id="ARBA00022630"/>
    </source>
</evidence>
<dbReference type="PANTHER" id="PTHR13878">
    <property type="entry name" value="GULONOLACTONE OXIDASE"/>
    <property type="match status" value="1"/>
</dbReference>
<dbReference type="FunFam" id="3.40.462.10:FF:000001">
    <property type="entry name" value="Cytokinin dehydrogenase 2"/>
    <property type="match status" value="1"/>
</dbReference>
<dbReference type="InterPro" id="IPR016166">
    <property type="entry name" value="FAD-bd_PCMH"/>
</dbReference>
<comment type="caution">
    <text evidence="20">The sequence shown here is derived from an EMBL/GenBank/DDBJ whole genome shotgun (WGS) entry which is preliminary data.</text>
</comment>
<dbReference type="AlphaFoldDB" id="A0A9Q1MAA6"/>
<keyword evidence="6" id="KW-0489">Methyltransferase</keyword>
<organism evidence="20 21">
    <name type="scientific">Anisodus acutangulus</name>
    <dbReference type="NCBI Taxonomy" id="402998"/>
    <lineage>
        <taxon>Eukaryota</taxon>
        <taxon>Viridiplantae</taxon>
        <taxon>Streptophyta</taxon>
        <taxon>Embryophyta</taxon>
        <taxon>Tracheophyta</taxon>
        <taxon>Spermatophyta</taxon>
        <taxon>Magnoliopsida</taxon>
        <taxon>eudicotyledons</taxon>
        <taxon>Gunneridae</taxon>
        <taxon>Pentapetalae</taxon>
        <taxon>asterids</taxon>
        <taxon>lamiids</taxon>
        <taxon>Solanales</taxon>
        <taxon>Solanaceae</taxon>
        <taxon>Solanoideae</taxon>
        <taxon>Hyoscyameae</taxon>
        <taxon>Anisodus</taxon>
    </lineage>
</organism>
<dbReference type="Gene3D" id="3.30.950.10">
    <property type="entry name" value="Methyltransferase, Cobalt-precorrin-4 Transmethylase, Domain 2"/>
    <property type="match status" value="1"/>
</dbReference>
<keyword evidence="10 17" id="KW-0732">Signal</keyword>
<dbReference type="EC" id="1.5.99.12" evidence="3"/>
<evidence type="ECO:0000256" key="16">
    <source>
        <dbReference type="PROSITE-ProRule" id="PRU10133"/>
    </source>
</evidence>
<keyword evidence="11" id="KW-0833">Ubl conjugation pathway</keyword>
<evidence type="ECO:0000259" key="19">
    <source>
        <dbReference type="PROSITE" id="PS51387"/>
    </source>
</evidence>
<dbReference type="GO" id="GO:0019139">
    <property type="term" value="F:cytokinin dehydrogenase activity"/>
    <property type="evidence" value="ECO:0007669"/>
    <property type="project" value="UniProtKB-EC"/>
</dbReference>
<evidence type="ECO:0000313" key="20">
    <source>
        <dbReference type="EMBL" id="KAJ8555551.1"/>
    </source>
</evidence>
<comment type="catalytic activity">
    <reaction evidence="15">
        <text>N(6)-dimethylallyladenine + A + H2O = 3-methyl-2-butenal + adenine + AH2</text>
        <dbReference type="Rhea" id="RHEA:13625"/>
        <dbReference type="ChEBI" id="CHEBI:13193"/>
        <dbReference type="ChEBI" id="CHEBI:15377"/>
        <dbReference type="ChEBI" id="CHEBI:15825"/>
        <dbReference type="ChEBI" id="CHEBI:16708"/>
        <dbReference type="ChEBI" id="CHEBI:17499"/>
        <dbReference type="ChEBI" id="CHEBI:17660"/>
        <dbReference type="EC" id="1.5.99.12"/>
    </reaction>
</comment>
<feature type="domain" description="UBC core" evidence="18">
    <location>
        <begin position="384"/>
        <end position="556"/>
    </location>
</feature>
<evidence type="ECO:0000256" key="3">
    <source>
        <dbReference type="ARBA" id="ARBA00011928"/>
    </source>
</evidence>
<reference evidence="21" key="1">
    <citation type="journal article" date="2023" name="Proc. Natl. Acad. Sci. U.S.A.">
        <title>Genomic and structural basis for evolution of tropane alkaloid biosynthesis.</title>
        <authorList>
            <person name="Wanga Y.-J."/>
            <person name="Taina T."/>
            <person name="Yua J.-Y."/>
            <person name="Lia J."/>
            <person name="Xua B."/>
            <person name="Chenc J."/>
            <person name="D'Auriad J.C."/>
            <person name="Huanga J.-P."/>
            <person name="Huanga S.-X."/>
        </authorList>
    </citation>
    <scope>NUCLEOTIDE SEQUENCE [LARGE SCALE GENOMIC DNA]</scope>
    <source>
        <strain evidence="21">cv. KIB-2019</strain>
    </source>
</reference>
<dbReference type="GO" id="GO:0032259">
    <property type="term" value="P:methylation"/>
    <property type="evidence" value="ECO:0007669"/>
    <property type="project" value="UniProtKB-KW"/>
</dbReference>
<dbReference type="GO" id="GO:0006364">
    <property type="term" value="P:rRNA processing"/>
    <property type="evidence" value="ECO:0007669"/>
    <property type="project" value="UniProtKB-KW"/>
</dbReference>
<dbReference type="HAMAP" id="MF_01877">
    <property type="entry name" value="16SrRNA_methyltr_I"/>
    <property type="match status" value="1"/>
</dbReference>
<evidence type="ECO:0000256" key="17">
    <source>
        <dbReference type="SAM" id="SignalP"/>
    </source>
</evidence>
<dbReference type="OrthoDB" id="415825at2759"/>
<evidence type="ECO:0000256" key="10">
    <source>
        <dbReference type="ARBA" id="ARBA00022729"/>
    </source>
</evidence>
<dbReference type="InterPro" id="IPR035996">
    <property type="entry name" value="4pyrrol_Methylase_sf"/>
</dbReference>
<evidence type="ECO:0000256" key="12">
    <source>
        <dbReference type="ARBA" id="ARBA00022827"/>
    </source>
</evidence>
<keyword evidence="4" id="KW-0963">Cytoplasm</keyword>
<dbReference type="InterPro" id="IPR016167">
    <property type="entry name" value="FAD-bd_PCMH_sub1"/>
</dbReference>
<dbReference type="Gene3D" id="3.40.462.10">
    <property type="entry name" value="FAD-linked oxidases, C-terminal domain"/>
    <property type="match status" value="1"/>
</dbReference>
<feature type="domain" description="FAD-binding PCMH-type" evidence="19">
    <location>
        <begin position="54"/>
        <end position="232"/>
    </location>
</feature>
<dbReference type="InterPro" id="IPR016164">
    <property type="entry name" value="FAD-linked_Oxase-like_C"/>
</dbReference>
<evidence type="ECO:0000256" key="4">
    <source>
        <dbReference type="ARBA" id="ARBA00022490"/>
    </source>
</evidence>
<keyword evidence="14" id="KW-0325">Glycoprotein</keyword>
<name>A0A9Q1MAA6_9SOLA</name>
<dbReference type="InterPro" id="IPR014777">
    <property type="entry name" value="4pyrrole_Mease_sub1"/>
</dbReference>
<dbReference type="InterPro" id="IPR006093">
    <property type="entry name" value="Oxy_OxRdtase_FAD_BS"/>
</dbReference>
<evidence type="ECO:0000256" key="9">
    <source>
        <dbReference type="ARBA" id="ARBA00022691"/>
    </source>
</evidence>
<keyword evidence="12" id="KW-0274">FAD</keyword>
<accession>A0A9Q1MAA6</accession>
<dbReference type="Pfam" id="PF00179">
    <property type="entry name" value="UQ_con"/>
    <property type="match status" value="1"/>
</dbReference>
<dbReference type="SUPFAM" id="SSF56176">
    <property type="entry name" value="FAD-binding/transporter-associated domain-like"/>
    <property type="match status" value="1"/>
</dbReference>
<dbReference type="InterPro" id="IPR000878">
    <property type="entry name" value="4pyrrol_Mease"/>
</dbReference>
<dbReference type="PROSITE" id="PS00862">
    <property type="entry name" value="OX2_COVAL_FAD"/>
    <property type="match status" value="1"/>
</dbReference>
<dbReference type="Gene3D" id="3.30.465.10">
    <property type="match status" value="1"/>
</dbReference>
<evidence type="ECO:0000256" key="1">
    <source>
        <dbReference type="ARBA" id="ARBA00001974"/>
    </source>
</evidence>
<dbReference type="Pfam" id="PF01565">
    <property type="entry name" value="FAD_binding_4"/>
    <property type="match status" value="1"/>
</dbReference>
<dbReference type="InterPro" id="IPR018063">
    <property type="entry name" value="SAM_MeTrfase_RsmI_CS"/>
</dbReference>
<dbReference type="Pfam" id="PF09265">
    <property type="entry name" value="Cytokin-bind"/>
    <property type="match status" value="1"/>
</dbReference>
<dbReference type="SUPFAM" id="SSF55103">
    <property type="entry name" value="FAD-linked oxidases, C-terminal domain"/>
    <property type="match status" value="1"/>
</dbReference>
<dbReference type="PROSITE" id="PS51387">
    <property type="entry name" value="FAD_PCMH"/>
    <property type="match status" value="1"/>
</dbReference>
<feature type="active site" description="Glycyl thioester intermediate" evidence="16">
    <location>
        <position position="489"/>
    </location>
</feature>
<evidence type="ECO:0000256" key="13">
    <source>
        <dbReference type="ARBA" id="ARBA00023002"/>
    </source>
</evidence>
<dbReference type="PROSITE" id="PS00183">
    <property type="entry name" value="UBC_1"/>
    <property type="match status" value="1"/>
</dbReference>
<dbReference type="GO" id="GO:0008168">
    <property type="term" value="F:methyltransferase activity"/>
    <property type="evidence" value="ECO:0007669"/>
    <property type="project" value="UniProtKB-KW"/>
</dbReference>
<dbReference type="InterPro" id="IPR014776">
    <property type="entry name" value="4pyrrole_Mease_sub2"/>
</dbReference>